<dbReference type="Pfam" id="PF13731">
    <property type="entry name" value="WxL"/>
    <property type="match status" value="1"/>
</dbReference>
<dbReference type="RefSeq" id="WP_135025794.1">
    <property type="nucleotide sequence ID" value="NZ_JBFUWK010000004.1"/>
</dbReference>
<evidence type="ECO:0000313" key="4">
    <source>
        <dbReference type="EMBL" id="TFJ28771.1"/>
    </source>
</evidence>
<gene>
    <name evidence="4" type="ORF">CKN69_04355</name>
</gene>
<accession>A0A7Z8G5T5</accession>
<reference evidence="4 5" key="1">
    <citation type="journal article" date="2018" name="Int. J. Food Microbiol.">
        <title>Growth of Carnobacterium spp. isolated from chilled vacuum-packaged meat under relevant acidic conditions.</title>
        <authorList>
            <person name="Zhang P."/>
            <person name="Badoni M."/>
            <person name="Ganzle M."/>
            <person name="Yang X."/>
        </authorList>
    </citation>
    <scope>NUCLEOTIDE SEQUENCE [LARGE SCALE GENOMIC DNA]</scope>
    <source>
        <strain evidence="4 5">B2</strain>
    </source>
</reference>
<dbReference type="InterPro" id="IPR027994">
    <property type="entry name" value="WxL_dom"/>
</dbReference>
<evidence type="ECO:0000256" key="1">
    <source>
        <dbReference type="SAM" id="SignalP"/>
    </source>
</evidence>
<dbReference type="EMBL" id="NRPP01000007">
    <property type="protein sequence ID" value="TFJ28771.1"/>
    <property type="molecule type" value="Genomic_DNA"/>
</dbReference>
<dbReference type="InterPro" id="IPR046776">
    <property type="entry name" value="Pectate_lyase_5"/>
</dbReference>
<dbReference type="Pfam" id="PF20596">
    <property type="entry name" value="pAdhesive_11"/>
    <property type="match status" value="1"/>
</dbReference>
<dbReference type="Proteomes" id="UP000297938">
    <property type="component" value="Unassembled WGS sequence"/>
</dbReference>
<dbReference type="Pfam" id="PF20585">
    <property type="entry name" value="Pectate_lyase_5"/>
    <property type="match status" value="1"/>
</dbReference>
<keyword evidence="1" id="KW-0732">Signal</keyword>
<evidence type="ECO:0000259" key="2">
    <source>
        <dbReference type="Pfam" id="PF13731"/>
    </source>
</evidence>
<feature type="domain" description="WxL" evidence="2">
    <location>
        <begin position="1177"/>
        <end position="1329"/>
    </location>
</feature>
<dbReference type="Gene3D" id="2.60.40.10">
    <property type="entry name" value="Immunoglobulins"/>
    <property type="match status" value="1"/>
</dbReference>
<feature type="chain" id="PRO_5039589213" description="WxL domain-containing protein" evidence="1">
    <location>
        <begin position="29"/>
        <end position="1329"/>
    </location>
</feature>
<feature type="signal peptide" evidence="1">
    <location>
        <begin position="1"/>
        <end position="28"/>
    </location>
</feature>
<evidence type="ECO:0008006" key="6">
    <source>
        <dbReference type="Google" id="ProtNLM"/>
    </source>
</evidence>
<comment type="caution">
    <text evidence="4">The sequence shown here is derived from an EMBL/GenBank/DDBJ whole genome shotgun (WGS) entry which is preliminary data.</text>
</comment>
<name>A0A7Z8G5T5_CARDV</name>
<protein>
    <recommendedName>
        <fullName evidence="6">WxL domain-containing protein</fullName>
    </recommendedName>
</protein>
<dbReference type="InterPro" id="IPR013783">
    <property type="entry name" value="Ig-like_fold"/>
</dbReference>
<dbReference type="Gene3D" id="2.60.40.740">
    <property type="match status" value="1"/>
</dbReference>
<evidence type="ECO:0000313" key="5">
    <source>
        <dbReference type="Proteomes" id="UP000297938"/>
    </source>
</evidence>
<evidence type="ECO:0000259" key="3">
    <source>
        <dbReference type="Pfam" id="PF20596"/>
    </source>
</evidence>
<proteinExistence type="predicted"/>
<sequence length="1329" mass="143691">MKQKVKKKLFFLLVSLLAVMSLFLSTHKNLLNVDNKIHADAGLLLKVEKNKIVANEDLVIQLTDVSETVDMNPVSLKVPPEFNYNEEKTNQLNNGTENGRINFKDEEQSMQIFWKEQGSKKNEIKLVFTVKEPSVYKFYASKRIGEIEEQSNEAMVEVIGNQQNSNLKEKIIVEHPSSLSKAAEVQEYEGEVSTWSEFVDAIKDPNSSEINLVSDLKRPATTAINNPGELKKEFTINGNGHTIDFGSGGTTRNGILLGVAAQPIRFILNDVVFIKTTNPTVPILNSVTGATGLGKNWSIEFNNVTTPITNTSGLVGAKNADIFFGGISNLNLTGATTHLDIKNLVFKPNSQYVSYSNGTSTNAAIIVNDGTIKTEANAKVEITNSGTKGIVLGGSTDSAITSSGIYGSVTDFSMDEKSSMKINANIYAYRTNVKNSFSMTGGANFEAIGSLATTVALAQDFSDNVGLPATINLSGQGTIFKVSTESKQTANYGAAMRVQGDGSVFNISDGAEFIGHSEFGTALQIQSLGSFFNVSSGAKLNLTQEGDNGYALGATLRFRIRGTQTFNVTDDAEVNIIKNSGATPAIRMYGVDNSINVMSGAKVKVHTIGNGVPSDGAGDTGNKAIYYTDNGAIFNLEGENSEVDIQADSGPAIISTGTSSITAGPNTVFKVRGKTGTASAGIFKTNTASIIVDNPLFYDFRNDRKGGGNIFNIPAGSIFKSTNSDLSVWKDGVNLDSDPTKNWALFNYELTGANFVTINDTNVPDEFNTGLDSYGSIGSTAYSRMSGNNATPIVDELRIPTNADKSVFGHVKIPIGQDGGRDAWTNEAYVVIKQTKIDGTSTEFTGDTIGIRDERSGLSVYGESERAGLFKIDLPNNTFLESSDKLEVVSAWRGSADAESPRVHQSLPEDLVAPSRVVQDLTPPLPAVIKNRNDINNTTKFYEGTGEVGALVTLLLNDEALVDDNGEIVKTTIDENGEWMIEIPRNFNGGDEVKVRLTDHSGHPNLEPTEVQLPSLDGMIGNINPKENYLFHDAIFEAATKIVIREIDPKVEFQQMVLNPLTNQPINKIVNGQQVKYRMTITNLIEHSSVVNLIIEDVLDNSLETVSNGAVFNKNAEIVGEVELVDGVVKATLNKGLLFSDVFTIEFETTVKKGVPLGTIISNRAYLSGETGNKDPVAATSNTTEIRVVEGVLQLEYASADLSFGKQKISSKQQFYLPESALNFKVNDTRVNQNNWNLTAKLVDSGLTGSTDGSRELPQSLIFRNIKGDIILNSNEKGIPVAGKEAKEGVTEFGWTPDDTEGLRLKINPGEAASQEYSWKIEWSLVDAP</sequence>
<organism evidence="4 5">
    <name type="scientific">Carnobacterium divergens</name>
    <name type="common">Lactobacillus divergens</name>
    <dbReference type="NCBI Taxonomy" id="2748"/>
    <lineage>
        <taxon>Bacteria</taxon>
        <taxon>Bacillati</taxon>
        <taxon>Bacillota</taxon>
        <taxon>Bacilli</taxon>
        <taxon>Lactobacillales</taxon>
        <taxon>Carnobacteriaceae</taxon>
        <taxon>Carnobacterium</taxon>
    </lineage>
</organism>
<feature type="domain" description="Putative adhesive" evidence="3">
    <location>
        <begin position="54"/>
        <end position="155"/>
    </location>
</feature>
<dbReference type="InterPro" id="IPR046771">
    <property type="entry name" value="pAdhesive_11"/>
</dbReference>